<comment type="cofactor">
    <cofactor evidence="4">
        <name>Mg(2+)</name>
        <dbReference type="ChEBI" id="CHEBI:18420"/>
    </cofactor>
</comment>
<gene>
    <name evidence="5" type="ORF">COW57_03190</name>
</gene>
<comment type="caution">
    <text evidence="5">The sequence shown here is derived from an EMBL/GenBank/DDBJ whole genome shotgun (WGS) entry which is preliminary data.</text>
</comment>
<dbReference type="PROSITE" id="PS00629">
    <property type="entry name" value="IMP_1"/>
    <property type="match status" value="1"/>
</dbReference>
<dbReference type="Pfam" id="PF00459">
    <property type="entry name" value="Inositol_P"/>
    <property type="match status" value="1"/>
</dbReference>
<keyword evidence="2" id="KW-0378">Hydrolase</keyword>
<dbReference type="PANTHER" id="PTHR20854:SF4">
    <property type="entry name" value="INOSITOL-1-MONOPHOSPHATASE-RELATED"/>
    <property type="match status" value="1"/>
</dbReference>
<dbReference type="GO" id="GO:0006020">
    <property type="term" value="P:inositol metabolic process"/>
    <property type="evidence" value="ECO:0007669"/>
    <property type="project" value="TreeGrafter"/>
</dbReference>
<dbReference type="Gene3D" id="3.30.540.10">
    <property type="entry name" value="Fructose-1,6-Bisphosphatase, subunit A, domain 1"/>
    <property type="match status" value="1"/>
</dbReference>
<dbReference type="PANTHER" id="PTHR20854">
    <property type="entry name" value="INOSITOL MONOPHOSPHATASE"/>
    <property type="match status" value="1"/>
</dbReference>
<evidence type="ECO:0000256" key="2">
    <source>
        <dbReference type="ARBA" id="ARBA00022801"/>
    </source>
</evidence>
<evidence type="ECO:0008006" key="7">
    <source>
        <dbReference type="Google" id="ProtNLM"/>
    </source>
</evidence>
<dbReference type="Proteomes" id="UP000228762">
    <property type="component" value="Unassembled WGS sequence"/>
</dbReference>
<feature type="binding site" evidence="4">
    <location>
        <position position="35"/>
    </location>
    <ligand>
        <name>Mg(2+)</name>
        <dbReference type="ChEBI" id="CHEBI:18420"/>
        <label>1</label>
        <note>catalytic</note>
    </ligand>
</feature>
<dbReference type="PRINTS" id="PR00377">
    <property type="entry name" value="IMPHPHTASES"/>
</dbReference>
<feature type="binding site" evidence="4">
    <location>
        <position position="34"/>
    </location>
    <ligand>
        <name>Mg(2+)</name>
        <dbReference type="ChEBI" id="CHEBI:18420"/>
        <label>1</label>
        <note>catalytic</note>
    </ligand>
</feature>
<keyword evidence="1 4" id="KW-0479">Metal-binding</keyword>
<evidence type="ECO:0000313" key="5">
    <source>
        <dbReference type="EMBL" id="PIV70817.1"/>
    </source>
</evidence>
<dbReference type="AlphaFoldDB" id="A0A2M7EJR2"/>
<accession>A0A2M7EJR2</accession>
<evidence type="ECO:0000313" key="6">
    <source>
        <dbReference type="Proteomes" id="UP000228762"/>
    </source>
</evidence>
<organism evidence="5 6">
    <name type="scientific">Candidatus Roizmanbacteria bacterium CG17_big_fil_post_rev_8_21_14_2_50_39_7</name>
    <dbReference type="NCBI Taxonomy" id="1974858"/>
    <lineage>
        <taxon>Bacteria</taxon>
        <taxon>Candidatus Roizmaniibacteriota</taxon>
    </lineage>
</organism>
<dbReference type="InterPro" id="IPR020583">
    <property type="entry name" value="Inositol_monoP_metal-BS"/>
</dbReference>
<feature type="binding site" evidence="4">
    <location>
        <position position="165"/>
    </location>
    <ligand>
        <name>Mg(2+)</name>
        <dbReference type="ChEBI" id="CHEBI:18420"/>
        <label>1</label>
        <note>catalytic</note>
    </ligand>
</feature>
<evidence type="ECO:0000256" key="1">
    <source>
        <dbReference type="ARBA" id="ARBA00022723"/>
    </source>
</evidence>
<dbReference type="GO" id="GO:0007165">
    <property type="term" value="P:signal transduction"/>
    <property type="evidence" value="ECO:0007669"/>
    <property type="project" value="TreeGrafter"/>
</dbReference>
<dbReference type="SUPFAM" id="SSF56655">
    <property type="entry name" value="Carbohydrate phosphatase"/>
    <property type="match status" value="1"/>
</dbReference>
<dbReference type="InterPro" id="IPR000760">
    <property type="entry name" value="Inositol_monophosphatase-like"/>
</dbReference>
<dbReference type="GO" id="GO:0008934">
    <property type="term" value="F:inositol monophosphate 1-phosphatase activity"/>
    <property type="evidence" value="ECO:0007669"/>
    <property type="project" value="TreeGrafter"/>
</dbReference>
<dbReference type="EMBL" id="PFEV01000152">
    <property type="protein sequence ID" value="PIV70817.1"/>
    <property type="molecule type" value="Genomic_DNA"/>
</dbReference>
<feature type="binding site" evidence="4">
    <location>
        <position position="32"/>
    </location>
    <ligand>
        <name>Mg(2+)</name>
        <dbReference type="ChEBI" id="CHEBI:18420"/>
        <label>1</label>
        <note>catalytic</note>
    </ligand>
</feature>
<reference evidence="6" key="1">
    <citation type="submission" date="2017-09" db="EMBL/GenBank/DDBJ databases">
        <title>Depth-based differentiation of microbial function through sediment-hosted aquifers and enrichment of novel symbionts in the deep terrestrial subsurface.</title>
        <authorList>
            <person name="Probst A.J."/>
            <person name="Ladd B."/>
            <person name="Jarett J.K."/>
            <person name="Geller-Mcgrath D.E."/>
            <person name="Sieber C.M.K."/>
            <person name="Emerson J.B."/>
            <person name="Anantharaman K."/>
            <person name="Thomas B.C."/>
            <person name="Malmstrom R."/>
            <person name="Stieglmeier M."/>
            <person name="Klingl A."/>
            <person name="Woyke T."/>
            <person name="Ryan C.M."/>
            <person name="Banfield J.F."/>
        </authorList>
    </citation>
    <scope>NUCLEOTIDE SEQUENCE [LARGE SCALE GENOMIC DNA]</scope>
</reference>
<protein>
    <recommendedName>
        <fullName evidence="7">Inositol monophosphatase</fullName>
    </recommendedName>
</protein>
<proteinExistence type="predicted"/>
<sequence>MRKQLYKILPQAGFIVEEGKTEIHGEYNWTIDPIDGTKYFVSQVALFFTQISLLKDNEPVISFIYNPITKQLFHAIKGFGAYMNDARLERRAHLPLAKCITHFDLGPTLGVENEWKYAIFQKIAQKTYRVRVTAGYLAPYLPLGAVDISVNTAIETPYSTKNITDLAPHKLLLTEAGYEEERLGFEGHPLLIWASKQHISAIKDILANR</sequence>
<keyword evidence="3 4" id="KW-0460">Magnesium</keyword>
<evidence type="ECO:0000256" key="4">
    <source>
        <dbReference type="PIRSR" id="PIRSR600760-2"/>
    </source>
</evidence>
<feature type="binding site" evidence="4">
    <location>
        <position position="17"/>
    </location>
    <ligand>
        <name>Mg(2+)</name>
        <dbReference type="ChEBI" id="CHEBI:18420"/>
        <label>1</label>
        <note>catalytic</note>
    </ligand>
</feature>
<dbReference type="GO" id="GO:0046872">
    <property type="term" value="F:metal ion binding"/>
    <property type="evidence" value="ECO:0007669"/>
    <property type="project" value="UniProtKB-KW"/>
</dbReference>
<evidence type="ECO:0000256" key="3">
    <source>
        <dbReference type="ARBA" id="ARBA00022842"/>
    </source>
</evidence>
<name>A0A2M7EJR2_9BACT</name>
<dbReference type="CDD" id="cd01637">
    <property type="entry name" value="IMPase_like"/>
    <property type="match status" value="1"/>
</dbReference>